<feature type="non-terminal residue" evidence="1">
    <location>
        <position position="1"/>
    </location>
</feature>
<accession>A0ACA9JYQ7</accession>
<proteinExistence type="predicted"/>
<keyword evidence="2" id="KW-1185">Reference proteome</keyword>
<sequence>QRASLSISELRHPFTKYTTTPPFFIMKQQKETIEACSVLALGRPSSMPQNYSSTEDIQRKYIPYYNSDLSYSPASMIEPFSLSTEGNYCYYPPLFSLGPPTSHTLSPDSSSPETCSDLDLDLTDSFSADSPPSCFTDPSFPIKMENLHNSSLHNDHDYNVAMAMAKEMPMGHYSPYTQGPMISHPLDCFTIPTGAESPFVGVLQSQEKISNSTADQLFEMDAKSFFPRELAALDARDYFSTDSLASEAARRKSLDDAIFLRKIASTPVKSEVAFQQHNRRKSVSGNELTQRLHIETLGPSTKQQRKSTKSLAPFACPHEHCPKTFTRQYNLKSHLRTHTDERPFVCNYPGCPRAFARQHDLKRHQKLHLGLKPHVCGNCGRAFARLDALNRHLRSDNATQCAQATLANPTAGKLFKSVNI</sequence>
<evidence type="ECO:0000313" key="2">
    <source>
        <dbReference type="Proteomes" id="UP000789860"/>
    </source>
</evidence>
<dbReference type="EMBL" id="CAJVPM010000366">
    <property type="protein sequence ID" value="CAG8442471.1"/>
    <property type="molecule type" value="Genomic_DNA"/>
</dbReference>
<comment type="caution">
    <text evidence="1">The sequence shown here is derived from an EMBL/GenBank/DDBJ whole genome shotgun (WGS) entry which is preliminary data.</text>
</comment>
<name>A0ACA9JYQ7_9GLOM</name>
<protein>
    <submittedName>
        <fullName evidence="1">8788_t:CDS:1</fullName>
    </submittedName>
</protein>
<dbReference type="Proteomes" id="UP000789860">
    <property type="component" value="Unassembled WGS sequence"/>
</dbReference>
<organism evidence="1 2">
    <name type="scientific">Scutellospora calospora</name>
    <dbReference type="NCBI Taxonomy" id="85575"/>
    <lineage>
        <taxon>Eukaryota</taxon>
        <taxon>Fungi</taxon>
        <taxon>Fungi incertae sedis</taxon>
        <taxon>Mucoromycota</taxon>
        <taxon>Glomeromycotina</taxon>
        <taxon>Glomeromycetes</taxon>
        <taxon>Diversisporales</taxon>
        <taxon>Gigasporaceae</taxon>
        <taxon>Scutellospora</taxon>
    </lineage>
</organism>
<gene>
    <name evidence="1" type="ORF">SCALOS_LOCUS715</name>
</gene>
<evidence type="ECO:0000313" key="1">
    <source>
        <dbReference type="EMBL" id="CAG8442471.1"/>
    </source>
</evidence>
<reference evidence="1" key="1">
    <citation type="submission" date="2021-06" db="EMBL/GenBank/DDBJ databases">
        <authorList>
            <person name="Kallberg Y."/>
            <person name="Tangrot J."/>
            <person name="Rosling A."/>
        </authorList>
    </citation>
    <scope>NUCLEOTIDE SEQUENCE</scope>
    <source>
        <strain evidence="1">AU212A</strain>
    </source>
</reference>